<gene>
    <name evidence="2" type="ORF">ACFFX0_21345</name>
</gene>
<dbReference type="EMBL" id="JBHMFI010000001">
    <property type="protein sequence ID" value="MFB9073603.1"/>
    <property type="molecule type" value="Genomic_DNA"/>
</dbReference>
<feature type="compositionally biased region" description="Basic and acidic residues" evidence="1">
    <location>
        <begin position="56"/>
        <end position="72"/>
    </location>
</feature>
<accession>A0ABV5G568</accession>
<organism evidence="2 3">
    <name type="scientific">Citricoccus parietis</name>
    <dbReference type="NCBI Taxonomy" id="592307"/>
    <lineage>
        <taxon>Bacteria</taxon>
        <taxon>Bacillati</taxon>
        <taxon>Actinomycetota</taxon>
        <taxon>Actinomycetes</taxon>
        <taxon>Micrococcales</taxon>
        <taxon>Micrococcaceae</taxon>
        <taxon>Citricoccus</taxon>
    </lineage>
</organism>
<feature type="region of interest" description="Disordered" evidence="1">
    <location>
        <begin position="1"/>
        <end position="90"/>
    </location>
</feature>
<evidence type="ECO:0000313" key="2">
    <source>
        <dbReference type="EMBL" id="MFB9073603.1"/>
    </source>
</evidence>
<sequence>MDGPVGPLQGALGHATHGIHQDCTRPGFQDRSVGREGKNEIQLQFSGDDPVQVGRRGMDRGRQRVVHDHGGREAGGAPVGVQGPDAGRQGPGPFRCAVVLRPLELDAHQLLGPAQRLLRARRGGRRAQWLTGGGGFLVGGS</sequence>
<protein>
    <submittedName>
        <fullName evidence="2">Uncharacterized protein</fullName>
    </submittedName>
</protein>
<dbReference type="Proteomes" id="UP001589575">
    <property type="component" value="Unassembled WGS sequence"/>
</dbReference>
<comment type="caution">
    <text evidence="2">The sequence shown here is derived from an EMBL/GenBank/DDBJ whole genome shotgun (WGS) entry which is preliminary data.</text>
</comment>
<evidence type="ECO:0000256" key="1">
    <source>
        <dbReference type="SAM" id="MobiDB-lite"/>
    </source>
</evidence>
<reference evidence="2 3" key="1">
    <citation type="submission" date="2024-09" db="EMBL/GenBank/DDBJ databases">
        <authorList>
            <person name="Sun Q."/>
            <person name="Mori K."/>
        </authorList>
    </citation>
    <scope>NUCLEOTIDE SEQUENCE [LARGE SCALE GENOMIC DNA]</scope>
    <source>
        <strain evidence="2 3">CCM 7609</strain>
    </source>
</reference>
<name>A0ABV5G568_9MICC</name>
<keyword evidence="3" id="KW-1185">Reference proteome</keyword>
<proteinExistence type="predicted"/>
<evidence type="ECO:0000313" key="3">
    <source>
        <dbReference type="Proteomes" id="UP001589575"/>
    </source>
</evidence>